<evidence type="ECO:0000256" key="13">
    <source>
        <dbReference type="SAM" id="Phobius"/>
    </source>
</evidence>
<dbReference type="Gene3D" id="1.20.120.350">
    <property type="entry name" value="Voltage-gated potassium channels. Chain C"/>
    <property type="match status" value="1"/>
</dbReference>
<keyword evidence="6" id="KW-0851">Voltage-gated channel</keyword>
<dbReference type="InterPro" id="IPR005821">
    <property type="entry name" value="Ion_trans_dom"/>
</dbReference>
<keyword evidence="8" id="KW-0175">Coiled coil</keyword>
<evidence type="ECO:0000256" key="11">
    <source>
        <dbReference type="ARBA" id="ARBA00023303"/>
    </source>
</evidence>
<dbReference type="InterPro" id="IPR027359">
    <property type="entry name" value="Volt_channel_dom_sf"/>
</dbReference>
<reference evidence="15" key="1">
    <citation type="journal article" date="2004" name="Nature">
        <title>Genome duplication in the teleost fish Tetraodon nigroviridis reveals the early vertebrate proto-karyotype.</title>
        <authorList>
            <person name="Jaillon O."/>
            <person name="Aury J.-M."/>
            <person name="Brunet F."/>
            <person name="Petit J.-L."/>
            <person name="Stange-Thomann N."/>
            <person name="Mauceli E."/>
            <person name="Bouneau L."/>
            <person name="Fischer C."/>
            <person name="Ozouf-Costaz C."/>
            <person name="Bernot A."/>
            <person name="Nicaud S."/>
            <person name="Jaffe D."/>
            <person name="Fisher S."/>
            <person name="Lutfalla G."/>
            <person name="Dossat C."/>
            <person name="Segurens B."/>
            <person name="Dasilva C."/>
            <person name="Salanoubat M."/>
            <person name="Levy M."/>
            <person name="Boudet N."/>
            <person name="Castellano S."/>
            <person name="Anthouard V."/>
            <person name="Jubin C."/>
            <person name="Castelli V."/>
            <person name="Katinka M."/>
            <person name="Vacherie B."/>
            <person name="Biemont C."/>
            <person name="Skalli Z."/>
            <person name="Cattolico L."/>
            <person name="Poulain J."/>
            <person name="De Berardinis V."/>
            <person name="Cruaud C."/>
            <person name="Duprat S."/>
            <person name="Brottier P."/>
            <person name="Coutanceau J.-P."/>
            <person name="Gouzy J."/>
            <person name="Parra G."/>
            <person name="Lardier G."/>
            <person name="Chapple C."/>
            <person name="McKernan K.J."/>
            <person name="McEwan P."/>
            <person name="Bosak S."/>
            <person name="Kellis M."/>
            <person name="Volff J.-N."/>
            <person name="Guigo R."/>
            <person name="Zody M.C."/>
            <person name="Mesirov J."/>
            <person name="Lindblad-Toh K."/>
            <person name="Birren B."/>
            <person name="Nusbaum C."/>
            <person name="Kahn D."/>
            <person name="Robinson-Rechavi M."/>
            <person name="Laudet V."/>
            <person name="Schachter V."/>
            <person name="Quetier F."/>
            <person name="Saurin W."/>
            <person name="Scarpelli C."/>
            <person name="Wincker P."/>
            <person name="Lander E.S."/>
            <person name="Weissenbach J."/>
            <person name="Roest Crollius H."/>
        </authorList>
    </citation>
    <scope>NUCLEOTIDE SEQUENCE [LARGE SCALE GENOMIC DNA]</scope>
</reference>
<comment type="caution">
    <text evidence="15">The sequence shown here is derived from an EMBL/GenBank/DDBJ whole genome shotgun (WGS) entry which is preliminary data.</text>
</comment>
<evidence type="ECO:0000313" key="15">
    <source>
        <dbReference type="EMBL" id="CAF91510.1"/>
    </source>
</evidence>
<organism evidence="15">
    <name type="scientific">Tetraodon nigroviridis</name>
    <name type="common">Spotted green pufferfish</name>
    <name type="synonym">Chelonodon nigroviridis</name>
    <dbReference type="NCBI Taxonomy" id="99883"/>
    <lineage>
        <taxon>Eukaryota</taxon>
        <taxon>Metazoa</taxon>
        <taxon>Chordata</taxon>
        <taxon>Craniata</taxon>
        <taxon>Vertebrata</taxon>
        <taxon>Euteleostomi</taxon>
        <taxon>Actinopterygii</taxon>
        <taxon>Neopterygii</taxon>
        <taxon>Teleostei</taxon>
        <taxon>Neoteleostei</taxon>
        <taxon>Acanthomorphata</taxon>
        <taxon>Eupercaria</taxon>
        <taxon>Tetraodontiformes</taxon>
        <taxon>Tetradontoidea</taxon>
        <taxon>Tetraodontidae</taxon>
        <taxon>Tetraodon</taxon>
    </lineage>
</organism>
<reference evidence="15" key="2">
    <citation type="submission" date="2004-02" db="EMBL/GenBank/DDBJ databases">
        <authorList>
            <consortium name="Genoscope"/>
            <consortium name="Whitehead Institute Centre for Genome Research"/>
        </authorList>
    </citation>
    <scope>NUCLEOTIDE SEQUENCE</scope>
</reference>
<feature type="transmembrane region" description="Helical" evidence="13">
    <location>
        <begin position="72"/>
        <end position="91"/>
    </location>
</feature>
<dbReference type="OrthoDB" id="427456at2759"/>
<dbReference type="KEGG" id="tng:GSTEN00006306G001"/>
<evidence type="ECO:0000256" key="9">
    <source>
        <dbReference type="ARBA" id="ARBA00023065"/>
    </source>
</evidence>
<dbReference type="InterPro" id="IPR031846">
    <property type="entry name" value="Hvcn1"/>
</dbReference>
<dbReference type="PANTHER" id="PTHR46480">
    <property type="entry name" value="F20B24.22"/>
    <property type="match status" value="1"/>
</dbReference>
<evidence type="ECO:0000256" key="6">
    <source>
        <dbReference type="ARBA" id="ARBA00022882"/>
    </source>
</evidence>
<keyword evidence="10 13" id="KW-0472">Membrane</keyword>
<dbReference type="AlphaFoldDB" id="Q4T6H2"/>
<dbReference type="GO" id="GO:0005886">
    <property type="term" value="C:plasma membrane"/>
    <property type="evidence" value="ECO:0007669"/>
    <property type="project" value="UniProtKB-SubCell"/>
</dbReference>
<evidence type="ECO:0000256" key="4">
    <source>
        <dbReference type="ARBA" id="ARBA00022475"/>
    </source>
</evidence>
<evidence type="ECO:0000256" key="3">
    <source>
        <dbReference type="ARBA" id="ARBA00022448"/>
    </source>
</evidence>
<dbReference type="GO" id="GO:0030171">
    <property type="term" value="F:voltage-gated proton channel activity"/>
    <property type="evidence" value="ECO:0007669"/>
    <property type="project" value="InterPro"/>
</dbReference>
<evidence type="ECO:0000256" key="2">
    <source>
        <dbReference type="ARBA" id="ARBA00015897"/>
    </source>
</evidence>
<feature type="non-terminal residue" evidence="15">
    <location>
        <position position="1"/>
    </location>
</feature>
<keyword evidence="9" id="KW-0406">Ion transport</keyword>
<evidence type="ECO:0000256" key="8">
    <source>
        <dbReference type="ARBA" id="ARBA00023054"/>
    </source>
</evidence>
<gene>
    <name evidence="15" type="ORF">GSTENG00006306001</name>
</gene>
<keyword evidence="11" id="KW-0407">Ion channel</keyword>
<evidence type="ECO:0000256" key="1">
    <source>
        <dbReference type="ARBA" id="ARBA00004651"/>
    </source>
</evidence>
<accession>Q4T6H2</accession>
<feature type="non-terminal residue" evidence="15">
    <location>
        <position position="116"/>
    </location>
</feature>
<dbReference type="Pfam" id="PF00520">
    <property type="entry name" value="Ion_trans"/>
    <property type="match status" value="1"/>
</dbReference>
<comment type="subcellular location">
    <subcellularLocation>
        <location evidence="1">Cell membrane</location>
        <topology evidence="1">Multi-pass membrane protein</topology>
    </subcellularLocation>
</comment>
<dbReference type="EMBL" id="CAAE01008763">
    <property type="protein sequence ID" value="CAF91510.1"/>
    <property type="molecule type" value="Genomic_DNA"/>
</dbReference>
<feature type="domain" description="Ion transport" evidence="14">
    <location>
        <begin position="1"/>
        <end position="113"/>
    </location>
</feature>
<keyword evidence="5 13" id="KW-0812">Transmembrane</keyword>
<feature type="transmembrane region" description="Helical" evidence="13">
    <location>
        <begin position="5"/>
        <end position="27"/>
    </location>
</feature>
<sequence length="116" mass="13178">FQILVVCLVILDAIFVLVELLLDLSIIKLDHGSVAPEVFHFLSLGLVVFFLLELAGKLFAFRKEFFDHKFEVFDGLVVTVSFVLDVAFIFHEDAFDGIGLLILLRLWRVARIINGQ</sequence>
<evidence type="ECO:0000256" key="5">
    <source>
        <dbReference type="ARBA" id="ARBA00022692"/>
    </source>
</evidence>
<dbReference type="PANTHER" id="PTHR46480:SF1">
    <property type="entry name" value="VOLTAGE-GATED HYDROGEN CHANNEL 1"/>
    <property type="match status" value="1"/>
</dbReference>
<evidence type="ECO:0000259" key="14">
    <source>
        <dbReference type="Pfam" id="PF00520"/>
    </source>
</evidence>
<evidence type="ECO:0000256" key="12">
    <source>
        <dbReference type="ARBA" id="ARBA00031989"/>
    </source>
</evidence>
<keyword evidence="4" id="KW-1003">Cell membrane</keyword>
<evidence type="ECO:0000256" key="7">
    <source>
        <dbReference type="ARBA" id="ARBA00022989"/>
    </source>
</evidence>
<proteinExistence type="predicted"/>
<evidence type="ECO:0000256" key="10">
    <source>
        <dbReference type="ARBA" id="ARBA00023136"/>
    </source>
</evidence>
<name>Q4T6H2_TETNG</name>
<protein>
    <recommendedName>
        <fullName evidence="2">Voltage-gated hydrogen channel 1</fullName>
    </recommendedName>
    <alternativeName>
        <fullName evidence="12">Hydrogen voltage-gated channel 1</fullName>
    </alternativeName>
</protein>
<dbReference type="GO" id="GO:0034702">
    <property type="term" value="C:monoatomic ion channel complex"/>
    <property type="evidence" value="ECO:0007669"/>
    <property type="project" value="UniProtKB-KW"/>
</dbReference>
<keyword evidence="7 13" id="KW-1133">Transmembrane helix</keyword>
<keyword evidence="3" id="KW-0813">Transport</keyword>
<feature type="transmembrane region" description="Helical" evidence="13">
    <location>
        <begin position="39"/>
        <end position="60"/>
    </location>
</feature>